<dbReference type="VEuPathDB" id="ToxoDB:cyc_08014"/>
<feature type="region of interest" description="Disordered" evidence="1">
    <location>
        <begin position="118"/>
        <end position="175"/>
    </location>
</feature>
<dbReference type="AlphaFoldDB" id="A0A1D3D552"/>
<organism evidence="2 3">
    <name type="scientific">Cyclospora cayetanensis</name>
    <dbReference type="NCBI Taxonomy" id="88456"/>
    <lineage>
        <taxon>Eukaryota</taxon>
        <taxon>Sar</taxon>
        <taxon>Alveolata</taxon>
        <taxon>Apicomplexa</taxon>
        <taxon>Conoidasida</taxon>
        <taxon>Coccidia</taxon>
        <taxon>Eucoccidiorida</taxon>
        <taxon>Eimeriorina</taxon>
        <taxon>Eimeriidae</taxon>
        <taxon>Cyclospora</taxon>
    </lineage>
</organism>
<sequence>MTGSGGSSGLCAGGFEACAASRTAASGGSLFPGCVPLIPYRWTFSEGTEGSKTGSSFASDARGSPPADAPQRELGPSEELLLVYASQDAEKLQRLADLSAENQVQVALQWELCGASDQEPSSSASTASSSLPFDSRLPSAASSALPHHPTESAHFFQRPSPTAYGEGRSCRQRTGTVSSLNPVSLAVMPRGLPLELTVAPSLALDRRCIRWTAEAPCMYTVAFIVRNVSSSLHLRLRLRMASRSSGPTLRSQEEAFPALEAFEPSAEVGAASLRDASELSQRKGSGAVQGGSADSPHFGLRPLCAAVLAEGETDNTLDAQLKAELPDACYNDGVKARLGRRIVDFNPGNGQQGHVGEGGRLSQLGLKTGSGADGLKTPQEIERRKSQGQQHAISRCGSQGSTPTVALDGSCIWLGKVSHDLGVLPPGASAHAEFTALFPCPGIYNLNALKAQVILVADETARQEQKCRQIGDPSALRALDHRFKETRRGAHLRKSGWPFGCSTALVSFPFDFFVHVTSSGSA</sequence>
<feature type="compositionally biased region" description="Polar residues" evidence="1">
    <location>
        <begin position="387"/>
        <end position="402"/>
    </location>
</feature>
<dbReference type="InParanoid" id="A0A1D3D552"/>
<name>A0A1D3D552_9EIME</name>
<feature type="compositionally biased region" description="Low complexity" evidence="1">
    <location>
        <begin position="121"/>
        <end position="130"/>
    </location>
</feature>
<evidence type="ECO:0000313" key="2">
    <source>
        <dbReference type="EMBL" id="OEH78581.1"/>
    </source>
</evidence>
<accession>A0A1D3D552</accession>
<keyword evidence="3" id="KW-1185">Reference proteome</keyword>
<proteinExistence type="predicted"/>
<evidence type="ECO:0000256" key="1">
    <source>
        <dbReference type="SAM" id="MobiDB-lite"/>
    </source>
</evidence>
<feature type="region of interest" description="Disordered" evidence="1">
    <location>
        <begin position="382"/>
        <end position="402"/>
    </location>
</feature>
<dbReference type="Proteomes" id="UP000095192">
    <property type="component" value="Unassembled WGS sequence"/>
</dbReference>
<comment type="caution">
    <text evidence="2">The sequence shown here is derived from an EMBL/GenBank/DDBJ whole genome shotgun (WGS) entry which is preliminary data.</text>
</comment>
<reference evidence="2 3" key="1">
    <citation type="journal article" date="2016" name="BMC Genomics">
        <title>Comparative genomics reveals Cyclospora cayetanensis possesses coccidia-like metabolism and invasion components but unique surface antigens.</title>
        <authorList>
            <person name="Liu S."/>
            <person name="Wang L."/>
            <person name="Zheng H."/>
            <person name="Xu Z."/>
            <person name="Roellig D.M."/>
            <person name="Li N."/>
            <person name="Frace M.A."/>
            <person name="Tang K."/>
            <person name="Arrowood M.J."/>
            <person name="Moss D.M."/>
            <person name="Zhang L."/>
            <person name="Feng Y."/>
            <person name="Xiao L."/>
        </authorList>
    </citation>
    <scope>NUCLEOTIDE SEQUENCE [LARGE SCALE GENOMIC DNA]</scope>
    <source>
        <strain evidence="2 3">CHN_HEN01</strain>
    </source>
</reference>
<evidence type="ECO:0000313" key="3">
    <source>
        <dbReference type="Proteomes" id="UP000095192"/>
    </source>
</evidence>
<feature type="compositionally biased region" description="Low complexity" evidence="1">
    <location>
        <begin position="137"/>
        <end position="147"/>
    </location>
</feature>
<dbReference type="EMBL" id="JROU02000687">
    <property type="protein sequence ID" value="OEH78581.1"/>
    <property type="molecule type" value="Genomic_DNA"/>
</dbReference>
<feature type="region of interest" description="Disordered" evidence="1">
    <location>
        <begin position="49"/>
        <end position="73"/>
    </location>
</feature>
<dbReference type="VEuPathDB" id="ToxoDB:LOC34621575"/>
<gene>
    <name evidence="2" type="ORF">cyc_08014</name>
</gene>
<protein>
    <submittedName>
        <fullName evidence="2">Uncharacterized protein</fullName>
    </submittedName>
</protein>